<evidence type="ECO:0000313" key="6">
    <source>
        <dbReference type="Proteomes" id="UP000438760"/>
    </source>
</evidence>
<dbReference type="EMBL" id="WMJX01000004">
    <property type="protein sequence ID" value="MTG97219.1"/>
    <property type="molecule type" value="Genomic_DNA"/>
</dbReference>
<dbReference type="PANTHER" id="PTHR43280:SF32">
    <property type="entry name" value="TRANSCRIPTIONAL REGULATORY PROTEIN"/>
    <property type="match status" value="1"/>
</dbReference>
<reference evidence="5 6" key="1">
    <citation type="submission" date="2019-11" db="EMBL/GenBank/DDBJ databases">
        <title>Genome of Strain BIT-d1.</title>
        <authorList>
            <person name="Yang Y."/>
        </authorList>
    </citation>
    <scope>NUCLEOTIDE SEQUENCE [LARGE SCALE GENOMIC DNA]</scope>
    <source>
        <strain evidence="5 6">BIT-d1</strain>
    </source>
</reference>
<dbReference type="SUPFAM" id="SSF46689">
    <property type="entry name" value="Homeodomain-like"/>
    <property type="match status" value="1"/>
</dbReference>
<dbReference type="PROSITE" id="PS01124">
    <property type="entry name" value="HTH_ARAC_FAMILY_2"/>
    <property type="match status" value="1"/>
</dbReference>
<proteinExistence type="predicted"/>
<name>A0A6I3LCP2_9FLAO</name>
<dbReference type="SMART" id="SM00342">
    <property type="entry name" value="HTH_ARAC"/>
    <property type="match status" value="1"/>
</dbReference>
<protein>
    <submittedName>
        <fullName evidence="5">Helix-turn-helix domain-containing protein</fullName>
    </submittedName>
</protein>
<accession>A0A6I3LCP2</accession>
<dbReference type="AlphaFoldDB" id="A0A6I3LCP2"/>
<feature type="domain" description="HTH araC/xylS-type" evidence="4">
    <location>
        <begin position="188"/>
        <end position="286"/>
    </location>
</feature>
<dbReference type="Gene3D" id="1.10.10.60">
    <property type="entry name" value="Homeodomain-like"/>
    <property type="match status" value="1"/>
</dbReference>
<dbReference type="Proteomes" id="UP000438760">
    <property type="component" value="Unassembled WGS sequence"/>
</dbReference>
<dbReference type="Pfam" id="PF12833">
    <property type="entry name" value="HTH_18"/>
    <property type="match status" value="1"/>
</dbReference>
<evidence type="ECO:0000256" key="3">
    <source>
        <dbReference type="ARBA" id="ARBA00023163"/>
    </source>
</evidence>
<dbReference type="RefSeq" id="WP_155091270.1">
    <property type="nucleotide sequence ID" value="NZ_CP102754.1"/>
</dbReference>
<organism evidence="5 6">
    <name type="scientific">Myroides albus</name>
    <dbReference type="NCBI Taxonomy" id="2562892"/>
    <lineage>
        <taxon>Bacteria</taxon>
        <taxon>Pseudomonadati</taxon>
        <taxon>Bacteroidota</taxon>
        <taxon>Flavobacteriia</taxon>
        <taxon>Flavobacteriales</taxon>
        <taxon>Flavobacteriaceae</taxon>
        <taxon>Myroides</taxon>
    </lineage>
</organism>
<dbReference type="PANTHER" id="PTHR43280">
    <property type="entry name" value="ARAC-FAMILY TRANSCRIPTIONAL REGULATOR"/>
    <property type="match status" value="1"/>
</dbReference>
<keyword evidence="1" id="KW-0805">Transcription regulation</keyword>
<dbReference type="InterPro" id="IPR009057">
    <property type="entry name" value="Homeodomain-like_sf"/>
</dbReference>
<evidence type="ECO:0000256" key="2">
    <source>
        <dbReference type="ARBA" id="ARBA00023125"/>
    </source>
</evidence>
<gene>
    <name evidence="5" type="ORF">GJV76_03560</name>
</gene>
<keyword evidence="3" id="KW-0804">Transcription</keyword>
<dbReference type="InterPro" id="IPR018060">
    <property type="entry name" value="HTH_AraC"/>
</dbReference>
<evidence type="ECO:0000313" key="5">
    <source>
        <dbReference type="EMBL" id="MTG97219.1"/>
    </source>
</evidence>
<evidence type="ECO:0000256" key="1">
    <source>
        <dbReference type="ARBA" id="ARBA00023015"/>
    </source>
</evidence>
<dbReference type="GO" id="GO:0003700">
    <property type="term" value="F:DNA-binding transcription factor activity"/>
    <property type="evidence" value="ECO:0007669"/>
    <property type="project" value="InterPro"/>
</dbReference>
<comment type="caution">
    <text evidence="5">The sequence shown here is derived from an EMBL/GenBank/DDBJ whole genome shotgun (WGS) entry which is preliminary data.</text>
</comment>
<dbReference type="OrthoDB" id="646090at2"/>
<sequence length="287" mass="33317">MKDIKWETLDRLKAGFKELEAKGEFIYMPTINLDYYPGEPYRSNYYGIGLLEQGEITFYIDLTRYHIQAPAIIFADTTSIKRWDKTKRTYEMRTILFSEDFMQSKLIENNVLNSFSDLSSLGGCVTQLNEVEFTNFLTLFKVIDSRVNSDNPFHIEVVRGAIYSMINEVAYMYEKYGNQTKALHSLDLRFREAVAKHCKQQRSVQFYAEYLHVHPKYLSHVISTETGMTASEWIQSQVVLEAKVLLQDHTISVGTIAEVLNFPDQSTFGKYFKKYAGISPSNYRENL</sequence>
<keyword evidence="2" id="KW-0238">DNA-binding</keyword>
<dbReference type="GO" id="GO:0043565">
    <property type="term" value="F:sequence-specific DNA binding"/>
    <property type="evidence" value="ECO:0007669"/>
    <property type="project" value="InterPro"/>
</dbReference>
<evidence type="ECO:0000259" key="4">
    <source>
        <dbReference type="PROSITE" id="PS01124"/>
    </source>
</evidence>
<keyword evidence="6" id="KW-1185">Reference proteome</keyword>